<reference evidence="2" key="1">
    <citation type="submission" date="2023-03" db="EMBL/GenBank/DDBJ databases">
        <title>Massive genome expansion in bonnet fungi (Mycena s.s.) driven by repeated elements and novel gene families across ecological guilds.</title>
        <authorList>
            <consortium name="Lawrence Berkeley National Laboratory"/>
            <person name="Harder C.B."/>
            <person name="Miyauchi S."/>
            <person name="Viragh M."/>
            <person name="Kuo A."/>
            <person name="Thoen E."/>
            <person name="Andreopoulos B."/>
            <person name="Lu D."/>
            <person name="Skrede I."/>
            <person name="Drula E."/>
            <person name="Henrissat B."/>
            <person name="Morin E."/>
            <person name="Kohler A."/>
            <person name="Barry K."/>
            <person name="LaButti K."/>
            <person name="Morin E."/>
            <person name="Salamov A."/>
            <person name="Lipzen A."/>
            <person name="Mereny Z."/>
            <person name="Hegedus B."/>
            <person name="Baldrian P."/>
            <person name="Stursova M."/>
            <person name="Weitz H."/>
            <person name="Taylor A."/>
            <person name="Grigoriev I.V."/>
            <person name="Nagy L.G."/>
            <person name="Martin F."/>
            <person name="Kauserud H."/>
        </authorList>
    </citation>
    <scope>NUCLEOTIDE SEQUENCE</scope>
    <source>
        <strain evidence="2">9284</strain>
    </source>
</reference>
<evidence type="ECO:0000256" key="1">
    <source>
        <dbReference type="SAM" id="MobiDB-lite"/>
    </source>
</evidence>
<feature type="compositionally biased region" description="Basic and acidic residues" evidence="1">
    <location>
        <begin position="98"/>
        <end position="113"/>
    </location>
</feature>
<evidence type="ECO:0000313" key="2">
    <source>
        <dbReference type="EMBL" id="KAJ7615509.1"/>
    </source>
</evidence>
<proteinExistence type="predicted"/>
<name>A0AAD7BB76_9AGAR</name>
<dbReference type="Proteomes" id="UP001221142">
    <property type="component" value="Unassembled WGS sequence"/>
</dbReference>
<feature type="region of interest" description="Disordered" evidence="1">
    <location>
        <begin position="88"/>
        <end position="142"/>
    </location>
</feature>
<organism evidence="2 3">
    <name type="scientific">Roridomyces roridus</name>
    <dbReference type="NCBI Taxonomy" id="1738132"/>
    <lineage>
        <taxon>Eukaryota</taxon>
        <taxon>Fungi</taxon>
        <taxon>Dikarya</taxon>
        <taxon>Basidiomycota</taxon>
        <taxon>Agaricomycotina</taxon>
        <taxon>Agaricomycetes</taxon>
        <taxon>Agaricomycetidae</taxon>
        <taxon>Agaricales</taxon>
        <taxon>Marasmiineae</taxon>
        <taxon>Mycenaceae</taxon>
        <taxon>Roridomyces</taxon>
    </lineage>
</organism>
<feature type="compositionally biased region" description="Acidic residues" evidence="1">
    <location>
        <begin position="133"/>
        <end position="142"/>
    </location>
</feature>
<accession>A0AAD7BB76</accession>
<evidence type="ECO:0000313" key="3">
    <source>
        <dbReference type="Proteomes" id="UP001221142"/>
    </source>
</evidence>
<keyword evidence="3" id="KW-1185">Reference proteome</keyword>
<dbReference type="AlphaFoldDB" id="A0AAD7BB76"/>
<sequence>MPDHYDSDPEDEDFPRPRILSRPNRALCRRLGTTISRDTAADYFHCSPRTIRTCLLNDYHPKDDLSKDPLVLPANWEKTRDELIAKDQIARRKHEMKNKKAELPKKSRTDTKPTEGPGPFSLNFAASSSSSESDSDSDSDADSDALSRFIKDIPLPYAWQTKLRRAGYTADKLQRMAVVSEAALGGFVARSEVFRELSELDKFLVVQAILRVAK</sequence>
<dbReference type="EMBL" id="JARKIF010000024">
    <property type="protein sequence ID" value="KAJ7615509.1"/>
    <property type="molecule type" value="Genomic_DNA"/>
</dbReference>
<gene>
    <name evidence="2" type="ORF">FB45DRAFT_244537</name>
</gene>
<comment type="caution">
    <text evidence="2">The sequence shown here is derived from an EMBL/GenBank/DDBJ whole genome shotgun (WGS) entry which is preliminary data.</text>
</comment>
<protein>
    <submittedName>
        <fullName evidence="2">Uncharacterized protein</fullName>
    </submittedName>
</protein>